<evidence type="ECO:0000313" key="15">
    <source>
        <dbReference type="EMBL" id="MEE6040936.1"/>
    </source>
</evidence>
<sequence>MTTPEEKEKALAAALGQIEKQFGKGSIMKLGEKQDLDIEAISTGSLSLDVALGIGGLPMGRIVEIYGPESSGKTTLTLSVIAQAQKLGKTCAFIDAEHALDPIYAAKLGVDVKELLVSQPDNGEQALEICDALVRSGAVEVVIVDSVAALTPKAEIEGDMGDAHVGLQARLMSQALRKLTGQIKNSNCLVVFINQIRMKIGVMFGNPETTTGGNALKFYSSVRLDIRRVGSIKDGEQIIGNETRVKVVKNKVAPPFRQVDFQILYGEGISREGELIELGVKHKLVNKSGSWFSYNGEKIGQGKANAMKWLVEHPEQASALENKLREELLANPDKSLMADIEQAEQENDNNDVMDIESEF</sequence>
<dbReference type="HAMAP" id="MF_00268">
    <property type="entry name" value="RecA"/>
    <property type="match status" value="1"/>
</dbReference>
<dbReference type="InterPro" id="IPR023400">
    <property type="entry name" value="RecA_C_sf"/>
</dbReference>
<proteinExistence type="inferred from homology"/>
<dbReference type="PROSITE" id="PS50162">
    <property type="entry name" value="RECA_2"/>
    <property type="match status" value="1"/>
</dbReference>
<dbReference type="Gene3D" id="3.40.50.300">
    <property type="entry name" value="P-loop containing nucleotide triphosphate hydrolases"/>
    <property type="match status" value="1"/>
</dbReference>
<evidence type="ECO:0000256" key="5">
    <source>
        <dbReference type="ARBA" id="ARBA00022840"/>
    </source>
</evidence>
<comment type="subcellular location">
    <subcellularLocation>
        <location evidence="10">Cytoplasm</location>
    </subcellularLocation>
</comment>
<dbReference type="GO" id="GO:0005524">
    <property type="term" value="F:ATP binding"/>
    <property type="evidence" value="ECO:0007669"/>
    <property type="project" value="UniProtKB-UniRule"/>
</dbReference>
<accession>A0A0F5EUI0</accession>
<dbReference type="PANTHER" id="PTHR45900">
    <property type="entry name" value="RECA"/>
    <property type="match status" value="1"/>
</dbReference>
<dbReference type="GO" id="GO:0140664">
    <property type="term" value="F:ATP-dependent DNA damage sensor activity"/>
    <property type="evidence" value="ECO:0007669"/>
    <property type="project" value="InterPro"/>
</dbReference>
<dbReference type="GO" id="GO:0005829">
    <property type="term" value="C:cytosol"/>
    <property type="evidence" value="ECO:0007669"/>
    <property type="project" value="TreeGrafter"/>
</dbReference>
<dbReference type="GO" id="GO:0006310">
    <property type="term" value="P:DNA recombination"/>
    <property type="evidence" value="ECO:0007669"/>
    <property type="project" value="UniProtKB-UniRule"/>
</dbReference>
<dbReference type="FunFam" id="3.40.50.300:FF:000087">
    <property type="entry name" value="Recombinase RecA"/>
    <property type="match status" value="1"/>
</dbReference>
<dbReference type="NCBIfam" id="TIGR02012">
    <property type="entry name" value="tigrfam_recA"/>
    <property type="match status" value="1"/>
</dbReference>
<keyword evidence="4 10" id="KW-0227">DNA damage</keyword>
<evidence type="ECO:0000313" key="18">
    <source>
        <dbReference type="Proteomes" id="UP001347884"/>
    </source>
</evidence>
<dbReference type="GO" id="GO:0009432">
    <property type="term" value="P:SOS response"/>
    <property type="evidence" value="ECO:0007669"/>
    <property type="project" value="UniProtKB-UniRule"/>
</dbReference>
<dbReference type="InterPro" id="IPR013765">
    <property type="entry name" value="DNA_recomb/repair_RecA"/>
</dbReference>
<reference evidence="15 18" key="2">
    <citation type="journal article" date="2022" name="Front. Microbiol.">
        <title>Commensal bacteria contribute to the growth of multidrug-resistant Avibacterium paragallinarum in chickens.</title>
        <authorList>
            <person name="Zhu J."/>
            <person name="Chen Y."/>
            <person name="Wu Y."/>
            <person name="Wang Y."/>
            <person name="Zhu K."/>
        </authorList>
    </citation>
    <scope>NUCLEOTIDE SEQUENCE [LARGE SCALE GENOMIC DNA]</scope>
    <source>
        <strain evidence="15 18">AV25</strain>
    </source>
</reference>
<dbReference type="PANTHER" id="PTHR45900:SF1">
    <property type="entry name" value="MITOCHONDRIAL DNA REPAIR PROTEIN RECA HOMOLOG-RELATED"/>
    <property type="match status" value="1"/>
</dbReference>
<evidence type="ECO:0000256" key="2">
    <source>
        <dbReference type="ARBA" id="ARBA00015553"/>
    </source>
</evidence>
<comment type="caution">
    <text evidence="16">The sequence shown here is derived from an EMBL/GenBank/DDBJ whole genome shotgun (WGS) entry which is preliminary data.</text>
</comment>
<evidence type="ECO:0000256" key="7">
    <source>
        <dbReference type="ARBA" id="ARBA00023172"/>
    </source>
</evidence>
<keyword evidence="5 10" id="KW-0067">ATP-binding</keyword>
<evidence type="ECO:0000313" key="16">
    <source>
        <dbReference type="EMBL" id="PXZ40165.1"/>
    </source>
</evidence>
<dbReference type="GO" id="GO:0006281">
    <property type="term" value="P:DNA repair"/>
    <property type="evidence" value="ECO:0007669"/>
    <property type="project" value="UniProtKB-UniRule"/>
</dbReference>
<evidence type="ECO:0000256" key="12">
    <source>
        <dbReference type="RuleBase" id="RU004527"/>
    </source>
</evidence>
<organism evidence="16 17">
    <name type="scientific">Avibacterium paragallinarum</name>
    <name type="common">Haemophilus gallinarum</name>
    <dbReference type="NCBI Taxonomy" id="728"/>
    <lineage>
        <taxon>Bacteria</taxon>
        <taxon>Pseudomonadati</taxon>
        <taxon>Pseudomonadota</taxon>
        <taxon>Gammaproteobacteria</taxon>
        <taxon>Pasteurellales</taxon>
        <taxon>Pasteurellaceae</taxon>
        <taxon>Avibacterium</taxon>
    </lineage>
</organism>
<keyword evidence="7 10" id="KW-0233">DNA recombination</keyword>
<evidence type="ECO:0000313" key="17">
    <source>
        <dbReference type="Proteomes" id="UP000247594"/>
    </source>
</evidence>
<keyword evidence="3 10" id="KW-0547">Nucleotide-binding</keyword>
<dbReference type="SUPFAM" id="SSF52540">
    <property type="entry name" value="P-loop containing nucleoside triphosphate hydrolases"/>
    <property type="match status" value="1"/>
</dbReference>
<reference evidence="15" key="3">
    <citation type="submission" date="2022-05" db="EMBL/GenBank/DDBJ databases">
        <authorList>
            <person name="Chen Y."/>
            <person name="Zhu J."/>
            <person name="Zhu K."/>
        </authorList>
    </citation>
    <scope>NUCLEOTIDE SEQUENCE</scope>
    <source>
        <strain evidence="15">AV25</strain>
    </source>
</reference>
<protein>
    <recommendedName>
        <fullName evidence="2 10">Protein RecA</fullName>
    </recommendedName>
    <alternativeName>
        <fullName evidence="10 11">Recombinase A</fullName>
    </alternativeName>
</protein>
<evidence type="ECO:0000259" key="14">
    <source>
        <dbReference type="PROSITE" id="PS50163"/>
    </source>
</evidence>
<comment type="function">
    <text evidence="10">Can catalyze the hydrolysis of ATP in the presence of single-stranded DNA, the ATP-dependent uptake of single-stranded DNA by duplex DNA, and the ATP-dependent hybridization of homologous single-stranded DNAs. It interacts with LexA causing its activation and leading to its autocatalytic cleavage.</text>
</comment>
<evidence type="ECO:0000256" key="4">
    <source>
        <dbReference type="ARBA" id="ARBA00022763"/>
    </source>
</evidence>
<gene>
    <name evidence="10 16" type="primary">recA</name>
    <name evidence="16" type="ORF">DM482_02420</name>
    <name evidence="15" type="ORF">M5S13_03380</name>
</gene>
<evidence type="ECO:0000256" key="3">
    <source>
        <dbReference type="ARBA" id="ARBA00022741"/>
    </source>
</evidence>
<dbReference type="GeneID" id="66257305"/>
<dbReference type="EMBL" id="QJPJ01000003">
    <property type="protein sequence ID" value="PXZ40165.1"/>
    <property type="molecule type" value="Genomic_DNA"/>
</dbReference>
<dbReference type="EMBL" id="JAMDKF010000005">
    <property type="protein sequence ID" value="MEE6040936.1"/>
    <property type="molecule type" value="Genomic_DNA"/>
</dbReference>
<dbReference type="InterPro" id="IPR020587">
    <property type="entry name" value="RecA_monomer-monomer_interface"/>
</dbReference>
<dbReference type="InterPro" id="IPR020588">
    <property type="entry name" value="RecA_ATP-bd"/>
</dbReference>
<evidence type="ECO:0000256" key="1">
    <source>
        <dbReference type="ARBA" id="ARBA00009391"/>
    </source>
</evidence>
<dbReference type="GO" id="GO:0003697">
    <property type="term" value="F:single-stranded DNA binding"/>
    <property type="evidence" value="ECO:0007669"/>
    <property type="project" value="UniProtKB-UniRule"/>
</dbReference>
<feature type="binding site" evidence="10">
    <location>
        <begin position="67"/>
        <end position="74"/>
    </location>
    <ligand>
        <name>ATP</name>
        <dbReference type="ChEBI" id="CHEBI:30616"/>
    </ligand>
</feature>
<keyword evidence="10" id="KW-0963">Cytoplasm</keyword>
<dbReference type="PRINTS" id="PR00142">
    <property type="entry name" value="RECA"/>
</dbReference>
<dbReference type="InterPro" id="IPR049261">
    <property type="entry name" value="RecA-like_C"/>
</dbReference>
<dbReference type="Pfam" id="PF21096">
    <property type="entry name" value="RecA_C"/>
    <property type="match status" value="1"/>
</dbReference>
<dbReference type="GO" id="GO:0003684">
    <property type="term" value="F:damaged DNA binding"/>
    <property type="evidence" value="ECO:0007669"/>
    <property type="project" value="UniProtKB-UniRule"/>
</dbReference>
<dbReference type="Proteomes" id="UP001347884">
    <property type="component" value="Unassembled WGS sequence"/>
</dbReference>
<reference evidence="16 17" key="1">
    <citation type="submission" date="2018-06" db="EMBL/GenBank/DDBJ databases">
        <authorList>
            <person name="Teymurazov M."/>
            <person name="Kislichkina A."/>
            <person name="Abaymova A."/>
            <person name="Mukhina T."/>
            <person name="Mayskaya N."/>
            <person name="Svetoch E."/>
            <person name="Bogun A."/>
        </authorList>
    </citation>
    <scope>NUCLEOTIDE SEQUENCE [LARGE SCALE GENOMIC DNA]</scope>
    <source>
        <strain evidence="16 17">SCPM-O-B-8406</strain>
    </source>
</reference>
<keyword evidence="18" id="KW-1185">Reference proteome</keyword>
<name>A0A0F5EUI0_AVIPA</name>
<feature type="domain" description="RecA family profile 2" evidence="14">
    <location>
        <begin position="201"/>
        <end position="274"/>
    </location>
</feature>
<dbReference type="SUPFAM" id="SSF54752">
    <property type="entry name" value="RecA protein, C-terminal domain"/>
    <property type="match status" value="1"/>
</dbReference>
<keyword evidence="9 10" id="KW-0742">SOS response</keyword>
<dbReference type="Pfam" id="PF00154">
    <property type="entry name" value="RecA_N"/>
    <property type="match status" value="1"/>
</dbReference>
<dbReference type="RefSeq" id="WP_035687924.1">
    <property type="nucleotide sequence ID" value="NZ_CP034110.1"/>
</dbReference>
<comment type="similarity">
    <text evidence="1 10 12">Belongs to the RecA family.</text>
</comment>
<keyword evidence="8 10" id="KW-0234">DNA repair</keyword>
<evidence type="ECO:0000256" key="8">
    <source>
        <dbReference type="ARBA" id="ARBA00023204"/>
    </source>
</evidence>
<evidence type="ECO:0000256" key="9">
    <source>
        <dbReference type="ARBA" id="ARBA00023236"/>
    </source>
</evidence>
<keyword evidence="6 10" id="KW-0238">DNA-binding</keyword>
<dbReference type="KEGG" id="apag:EIA51_01115"/>
<evidence type="ECO:0000256" key="6">
    <source>
        <dbReference type="ARBA" id="ARBA00023125"/>
    </source>
</evidence>
<evidence type="ECO:0000259" key="13">
    <source>
        <dbReference type="PROSITE" id="PS50162"/>
    </source>
</evidence>
<dbReference type="PROSITE" id="PS00321">
    <property type="entry name" value="RECA_1"/>
    <property type="match status" value="1"/>
</dbReference>
<dbReference type="InterPro" id="IPR020584">
    <property type="entry name" value="DNA_recomb/repair_RecA_CS"/>
</dbReference>
<evidence type="ECO:0000256" key="11">
    <source>
        <dbReference type="RuleBase" id="RU000526"/>
    </source>
</evidence>
<dbReference type="CDD" id="cd00983">
    <property type="entry name" value="RecA"/>
    <property type="match status" value="1"/>
</dbReference>
<dbReference type="PROSITE" id="PS50163">
    <property type="entry name" value="RECA_3"/>
    <property type="match status" value="1"/>
</dbReference>
<evidence type="ECO:0000256" key="10">
    <source>
        <dbReference type="HAMAP-Rule" id="MF_00268"/>
    </source>
</evidence>
<dbReference type="AlphaFoldDB" id="A0A0F5EUI0"/>
<dbReference type="Proteomes" id="UP000247594">
    <property type="component" value="Unassembled WGS sequence"/>
</dbReference>
<dbReference type="InterPro" id="IPR049428">
    <property type="entry name" value="RecA-like_N"/>
</dbReference>
<dbReference type="SMART" id="SM00382">
    <property type="entry name" value="AAA"/>
    <property type="match status" value="1"/>
</dbReference>
<dbReference type="InterPro" id="IPR003593">
    <property type="entry name" value="AAA+_ATPase"/>
</dbReference>
<feature type="domain" description="RecA family profile 1" evidence="13">
    <location>
        <begin position="37"/>
        <end position="196"/>
    </location>
</feature>
<dbReference type="InterPro" id="IPR027417">
    <property type="entry name" value="P-loop_NTPase"/>
</dbReference>